<evidence type="ECO:0000313" key="2">
    <source>
        <dbReference type="EMBL" id="XBH06947.1"/>
    </source>
</evidence>
<dbReference type="InterPro" id="IPR002645">
    <property type="entry name" value="STAS_dom"/>
</dbReference>
<reference evidence="2" key="1">
    <citation type="submission" date="2024-05" db="EMBL/GenBank/DDBJ databases">
        <title>Planctomycetes of the genus Singulisphaera possess chitinolytic capabilities.</title>
        <authorList>
            <person name="Ivanova A."/>
        </authorList>
    </citation>
    <scope>NUCLEOTIDE SEQUENCE</scope>
    <source>
        <strain evidence="2">Ch08T</strain>
    </source>
</reference>
<gene>
    <name evidence="2" type="ORF">V5E97_13160</name>
</gene>
<name>A0AAU7CPU1_9BACT</name>
<dbReference type="GO" id="GO:0043856">
    <property type="term" value="F:anti-sigma factor antagonist activity"/>
    <property type="evidence" value="ECO:0007669"/>
    <property type="project" value="TreeGrafter"/>
</dbReference>
<dbReference type="PROSITE" id="PS50801">
    <property type="entry name" value="STAS"/>
    <property type="match status" value="1"/>
</dbReference>
<dbReference type="InterPro" id="IPR036513">
    <property type="entry name" value="STAS_dom_sf"/>
</dbReference>
<dbReference type="PANTHER" id="PTHR33495:SF2">
    <property type="entry name" value="ANTI-SIGMA FACTOR ANTAGONIST TM_1081-RELATED"/>
    <property type="match status" value="1"/>
</dbReference>
<proteinExistence type="predicted"/>
<protein>
    <submittedName>
        <fullName evidence="2">STAS domain-containing protein</fullName>
    </submittedName>
</protein>
<feature type="domain" description="STAS" evidence="1">
    <location>
        <begin position="1"/>
        <end position="121"/>
    </location>
</feature>
<sequence>MNKPNSQDAFTIERHGDLTLISATPALESLEFGLEEHAAGMIMEQFRHQENPLVVFDLSLVDYFGSMFLAMLLRCWKLVQARGGMMALAGVSVRAKELLRLTSLDMVWPIYASRQEAMEALLAD</sequence>
<organism evidence="2">
    <name type="scientific">Singulisphaera sp. Ch08</name>
    <dbReference type="NCBI Taxonomy" id="3120278"/>
    <lineage>
        <taxon>Bacteria</taxon>
        <taxon>Pseudomonadati</taxon>
        <taxon>Planctomycetota</taxon>
        <taxon>Planctomycetia</taxon>
        <taxon>Isosphaerales</taxon>
        <taxon>Isosphaeraceae</taxon>
        <taxon>Singulisphaera</taxon>
    </lineage>
</organism>
<accession>A0AAU7CPU1</accession>
<dbReference type="PANTHER" id="PTHR33495">
    <property type="entry name" value="ANTI-SIGMA FACTOR ANTAGONIST TM_1081-RELATED-RELATED"/>
    <property type="match status" value="1"/>
</dbReference>
<evidence type="ECO:0000259" key="1">
    <source>
        <dbReference type="PROSITE" id="PS50801"/>
    </source>
</evidence>
<dbReference type="SUPFAM" id="SSF52091">
    <property type="entry name" value="SpoIIaa-like"/>
    <property type="match status" value="1"/>
</dbReference>
<dbReference type="EMBL" id="CP155447">
    <property type="protein sequence ID" value="XBH06947.1"/>
    <property type="molecule type" value="Genomic_DNA"/>
</dbReference>
<dbReference type="Pfam" id="PF01740">
    <property type="entry name" value="STAS"/>
    <property type="match status" value="1"/>
</dbReference>
<dbReference type="Gene3D" id="3.30.750.24">
    <property type="entry name" value="STAS domain"/>
    <property type="match status" value="1"/>
</dbReference>
<dbReference type="AlphaFoldDB" id="A0AAU7CPU1"/>
<dbReference type="RefSeq" id="WP_406699795.1">
    <property type="nucleotide sequence ID" value="NZ_CP155447.1"/>
</dbReference>
<dbReference type="CDD" id="cd07043">
    <property type="entry name" value="STAS_anti-anti-sigma_factors"/>
    <property type="match status" value="1"/>
</dbReference>